<feature type="compositionally biased region" description="Basic and acidic residues" evidence="1">
    <location>
        <begin position="426"/>
        <end position="437"/>
    </location>
</feature>
<evidence type="ECO:0000313" key="2">
    <source>
        <dbReference type="EMBL" id="KUJ16272.1"/>
    </source>
</evidence>
<feature type="compositionally biased region" description="Polar residues" evidence="1">
    <location>
        <begin position="13"/>
        <end position="31"/>
    </location>
</feature>
<dbReference type="GeneID" id="28822853"/>
<feature type="region of interest" description="Disordered" evidence="1">
    <location>
        <begin position="424"/>
        <end position="443"/>
    </location>
</feature>
<reference evidence="2 3" key="1">
    <citation type="submission" date="2015-10" db="EMBL/GenBank/DDBJ databases">
        <title>Full genome of DAOMC 229536 Phialocephala scopiformis, a fungal endophyte of spruce producing the potent anti-insectan compound rugulosin.</title>
        <authorList>
            <consortium name="DOE Joint Genome Institute"/>
            <person name="Walker A.K."/>
            <person name="Frasz S.L."/>
            <person name="Seifert K.A."/>
            <person name="Miller J.D."/>
            <person name="Mondo S.J."/>
            <person name="Labutti K."/>
            <person name="Lipzen A."/>
            <person name="Dockter R."/>
            <person name="Kennedy M."/>
            <person name="Grigoriev I.V."/>
            <person name="Spatafora J.W."/>
        </authorList>
    </citation>
    <scope>NUCLEOTIDE SEQUENCE [LARGE SCALE GENOMIC DNA]</scope>
    <source>
        <strain evidence="2 3">CBS 120377</strain>
    </source>
</reference>
<sequence>MSRITRSKKALPSETSTSGSANEGKTSNLTPSPQPPASSWDVTGSYRVEFFWPEVDSSSYSLYIHPASDSHDDCEYYAAFQFDKLEGIMRLCPQPEQSDGNHPSNDLEFNEFEEACRLVDNTTAPSPDCRHWLMQWRGADGGLRLGKKVGGEGNWVHHWKDDIDDSPNSGEFQGIRIRFYFAFDGRAFGINAKKIASLPTSENTMLPSKLREDWKDRWNSDWNLDSVSESNAESDTEPAFDLKDLARTLDDLRNDFRSNFGLNSALGGEIVGTMRLFPIPRFGTPIHTAKELEEACVLRSGCWPGPGAEAEAEEAKPQGCNSWCAKWRGEKQGRVEVQDEDNDCDFDFKRDSSGKLTASGLFMNGLQPIIFEAEKIRDLPPSSGREPTVSAAWSLWKLEGDTSSSLESDWEILWNTAWVDYSESEGSDHLDSSDNVERQPAYKKPYTRRAYAVPELLQHLESSDDDGPRIGSSFRNITNTNVRKTYTVSDPSQQHRSGGQDRGSLSNVGKDQAQSGPKSKPQKQSREREEKSAAERGHNALKTLSRRKAIRESATDGAPSGGTSAETPKLPSAIIALAPEGQALPMDSPILGILLNDALSEYSKPVRLIEEQPAWAWDVTGYWNDLNASTISRGSGEASIRVISVHMVIWMSNNARHSKVGRQYHAKLEIPGLLDATVRFCPQPGPHPQGRKTWHLRWRGIGHAGEQEDGSDEIQTEVTFEQNGKLTLKGTFIYDDQEISLLFTKRRDIHPPKGNGATINSL</sequence>
<protein>
    <submittedName>
        <fullName evidence="2">Uncharacterized protein</fullName>
    </submittedName>
</protein>
<gene>
    <name evidence="2" type="ORF">LY89DRAFT_669805</name>
</gene>
<feature type="compositionally biased region" description="Basic and acidic residues" evidence="1">
    <location>
        <begin position="524"/>
        <end position="538"/>
    </location>
</feature>
<dbReference type="RefSeq" id="XP_018070627.1">
    <property type="nucleotide sequence ID" value="XM_018213127.1"/>
</dbReference>
<proteinExistence type="predicted"/>
<dbReference type="KEGG" id="psco:LY89DRAFT_669805"/>
<dbReference type="Proteomes" id="UP000070700">
    <property type="component" value="Unassembled WGS sequence"/>
</dbReference>
<dbReference type="EMBL" id="KQ947416">
    <property type="protein sequence ID" value="KUJ16272.1"/>
    <property type="molecule type" value="Genomic_DNA"/>
</dbReference>
<dbReference type="AlphaFoldDB" id="A0A194X909"/>
<feature type="region of interest" description="Disordered" evidence="1">
    <location>
        <begin position="1"/>
        <end position="38"/>
    </location>
</feature>
<keyword evidence="3" id="KW-1185">Reference proteome</keyword>
<dbReference type="InParanoid" id="A0A194X909"/>
<evidence type="ECO:0000313" key="3">
    <source>
        <dbReference type="Proteomes" id="UP000070700"/>
    </source>
</evidence>
<feature type="compositionally biased region" description="Polar residues" evidence="1">
    <location>
        <begin position="473"/>
        <end position="517"/>
    </location>
</feature>
<accession>A0A194X909</accession>
<dbReference type="OrthoDB" id="3545182at2759"/>
<feature type="region of interest" description="Disordered" evidence="1">
    <location>
        <begin position="459"/>
        <end position="547"/>
    </location>
</feature>
<evidence type="ECO:0000256" key="1">
    <source>
        <dbReference type="SAM" id="MobiDB-lite"/>
    </source>
</evidence>
<organism evidence="2 3">
    <name type="scientific">Mollisia scopiformis</name>
    <name type="common">Conifer needle endophyte fungus</name>
    <name type="synonym">Phialocephala scopiformis</name>
    <dbReference type="NCBI Taxonomy" id="149040"/>
    <lineage>
        <taxon>Eukaryota</taxon>
        <taxon>Fungi</taxon>
        <taxon>Dikarya</taxon>
        <taxon>Ascomycota</taxon>
        <taxon>Pezizomycotina</taxon>
        <taxon>Leotiomycetes</taxon>
        <taxon>Helotiales</taxon>
        <taxon>Mollisiaceae</taxon>
        <taxon>Mollisia</taxon>
    </lineage>
</organism>
<name>A0A194X909_MOLSC</name>